<proteinExistence type="predicted"/>
<dbReference type="CDD" id="cd03789">
    <property type="entry name" value="GT9_LPS_heptosyltransferase"/>
    <property type="match status" value="1"/>
</dbReference>
<evidence type="ECO:0000313" key="4">
    <source>
        <dbReference type="Proteomes" id="UP000281955"/>
    </source>
</evidence>
<accession>A0A420XTQ8</accession>
<dbReference type="PANTHER" id="PTHR30160">
    <property type="entry name" value="TETRAACYLDISACCHARIDE 4'-KINASE-RELATED"/>
    <property type="match status" value="1"/>
</dbReference>
<dbReference type="Gene3D" id="3.40.50.2000">
    <property type="entry name" value="Glycogen Phosphorylase B"/>
    <property type="match status" value="2"/>
</dbReference>
<dbReference type="SUPFAM" id="SSF53756">
    <property type="entry name" value="UDP-Glycosyltransferase/glycogen phosphorylase"/>
    <property type="match status" value="1"/>
</dbReference>
<dbReference type="Pfam" id="PF01075">
    <property type="entry name" value="Glyco_transf_9"/>
    <property type="match status" value="1"/>
</dbReference>
<gene>
    <name evidence="3" type="ORF">CLV35_0640</name>
</gene>
<dbReference type="Proteomes" id="UP000281955">
    <property type="component" value="Unassembled WGS sequence"/>
</dbReference>
<sequence>MSRVLLARLDSFGDVLLAGPAVRAVAASGARVTLLVSPTGAPAAELLPDVDEVVVWDCPWTGFTPSPVDAADVLGLVDRLRGLEIDAAVVLTSFHQSPLPLALLLRMAGVARIAGTSTDYPGSLLDLRHPPGGPHEVERNLSLVAAAGWPLPEGDDGRLALRTPLPEPPVALERGYVVLHPSASVPARSISAAQARDIAAALLRHHDVVLTGAASGRALADTVAAAAVGAEHRLVDLVGATSFAELAAVLERARCTVAVNTGPAHLSAAVGTPVVSLFAPVVAAEAWAPWGVPVAVLGDQGAECAASRARTCPVPGHPCLSGVAPDDVVAAVDSLLAVAA</sequence>
<keyword evidence="4" id="KW-1185">Reference proteome</keyword>
<dbReference type="EMBL" id="RBWV01000009">
    <property type="protein sequence ID" value="RKS80218.1"/>
    <property type="molecule type" value="Genomic_DNA"/>
</dbReference>
<dbReference type="AlphaFoldDB" id="A0A420XTQ8"/>
<evidence type="ECO:0000256" key="1">
    <source>
        <dbReference type="ARBA" id="ARBA00022676"/>
    </source>
</evidence>
<keyword evidence="2 3" id="KW-0808">Transferase</keyword>
<dbReference type="RefSeq" id="WP_121191936.1">
    <property type="nucleotide sequence ID" value="NZ_RBWV01000009.1"/>
</dbReference>
<dbReference type="InterPro" id="IPR051199">
    <property type="entry name" value="LPS_LOS_Heptosyltrfase"/>
</dbReference>
<organism evidence="3 4">
    <name type="scientific">Motilibacter peucedani</name>
    <dbReference type="NCBI Taxonomy" id="598650"/>
    <lineage>
        <taxon>Bacteria</taxon>
        <taxon>Bacillati</taxon>
        <taxon>Actinomycetota</taxon>
        <taxon>Actinomycetes</taxon>
        <taxon>Motilibacterales</taxon>
        <taxon>Motilibacteraceae</taxon>
        <taxon>Motilibacter</taxon>
    </lineage>
</organism>
<dbReference type="GO" id="GO:0005829">
    <property type="term" value="C:cytosol"/>
    <property type="evidence" value="ECO:0007669"/>
    <property type="project" value="TreeGrafter"/>
</dbReference>
<dbReference type="GO" id="GO:0008713">
    <property type="term" value="F:ADP-heptose-lipopolysaccharide heptosyltransferase activity"/>
    <property type="evidence" value="ECO:0007669"/>
    <property type="project" value="TreeGrafter"/>
</dbReference>
<reference evidence="3 4" key="1">
    <citation type="submission" date="2018-10" db="EMBL/GenBank/DDBJ databases">
        <title>Genomic Encyclopedia of Archaeal and Bacterial Type Strains, Phase II (KMG-II): from individual species to whole genera.</title>
        <authorList>
            <person name="Goeker M."/>
        </authorList>
    </citation>
    <scope>NUCLEOTIDE SEQUENCE [LARGE SCALE GENOMIC DNA]</scope>
    <source>
        <strain evidence="3 4">RP-AC37</strain>
    </source>
</reference>
<dbReference type="InParanoid" id="A0A420XTQ8"/>
<evidence type="ECO:0000313" key="3">
    <source>
        <dbReference type="EMBL" id="RKS80218.1"/>
    </source>
</evidence>
<comment type="caution">
    <text evidence="3">The sequence shown here is derived from an EMBL/GenBank/DDBJ whole genome shotgun (WGS) entry which is preliminary data.</text>
</comment>
<dbReference type="OrthoDB" id="9783989at2"/>
<protein>
    <submittedName>
        <fullName evidence="3">ADP-heptose:LPS heptosyltransferase</fullName>
    </submittedName>
</protein>
<keyword evidence="1" id="KW-0328">Glycosyltransferase</keyword>
<dbReference type="InterPro" id="IPR002201">
    <property type="entry name" value="Glyco_trans_9"/>
</dbReference>
<dbReference type="PANTHER" id="PTHR30160:SF1">
    <property type="entry name" value="LIPOPOLYSACCHARIDE 1,2-N-ACETYLGLUCOSAMINETRANSFERASE-RELATED"/>
    <property type="match status" value="1"/>
</dbReference>
<name>A0A420XTQ8_9ACTN</name>
<evidence type="ECO:0000256" key="2">
    <source>
        <dbReference type="ARBA" id="ARBA00022679"/>
    </source>
</evidence>
<dbReference type="GO" id="GO:0009244">
    <property type="term" value="P:lipopolysaccharide core region biosynthetic process"/>
    <property type="evidence" value="ECO:0007669"/>
    <property type="project" value="TreeGrafter"/>
</dbReference>